<dbReference type="EMBL" id="JAYRBN010000112">
    <property type="protein sequence ID" value="KAL2724744.1"/>
    <property type="molecule type" value="Genomic_DNA"/>
</dbReference>
<dbReference type="AlphaFoldDB" id="A0ABD2AVV0"/>
<protein>
    <submittedName>
        <fullName evidence="1">Uncharacterized protein</fullName>
    </submittedName>
</protein>
<comment type="caution">
    <text evidence="1">The sequence shown here is derived from an EMBL/GenBank/DDBJ whole genome shotgun (WGS) entry which is preliminary data.</text>
</comment>
<proteinExistence type="predicted"/>
<evidence type="ECO:0000313" key="2">
    <source>
        <dbReference type="Proteomes" id="UP001607303"/>
    </source>
</evidence>
<accession>A0ABD2AVV0</accession>
<keyword evidence="2" id="KW-1185">Reference proteome</keyword>
<organism evidence="1 2">
    <name type="scientific">Vespula maculifrons</name>
    <name type="common">Eastern yellow jacket</name>
    <name type="synonym">Wasp</name>
    <dbReference type="NCBI Taxonomy" id="7453"/>
    <lineage>
        <taxon>Eukaryota</taxon>
        <taxon>Metazoa</taxon>
        <taxon>Ecdysozoa</taxon>
        <taxon>Arthropoda</taxon>
        <taxon>Hexapoda</taxon>
        <taxon>Insecta</taxon>
        <taxon>Pterygota</taxon>
        <taxon>Neoptera</taxon>
        <taxon>Endopterygota</taxon>
        <taxon>Hymenoptera</taxon>
        <taxon>Apocrita</taxon>
        <taxon>Aculeata</taxon>
        <taxon>Vespoidea</taxon>
        <taxon>Vespidae</taxon>
        <taxon>Vespinae</taxon>
        <taxon>Vespula</taxon>
    </lineage>
</organism>
<evidence type="ECO:0000313" key="1">
    <source>
        <dbReference type="EMBL" id="KAL2724744.1"/>
    </source>
</evidence>
<reference evidence="1 2" key="1">
    <citation type="journal article" date="2024" name="Ann. Entomol. Soc. Am.">
        <title>Genomic analyses of the southern and eastern yellowjacket wasps (Hymenoptera: Vespidae) reveal evolutionary signatures of social life.</title>
        <authorList>
            <person name="Catto M.A."/>
            <person name="Caine P.B."/>
            <person name="Orr S.E."/>
            <person name="Hunt B.G."/>
            <person name="Goodisman M.A.D."/>
        </authorList>
    </citation>
    <scope>NUCLEOTIDE SEQUENCE [LARGE SCALE GENOMIC DNA]</scope>
    <source>
        <strain evidence="1">232</strain>
        <tissue evidence="1">Head and thorax</tissue>
    </source>
</reference>
<name>A0ABD2AVV0_VESMC</name>
<dbReference type="Proteomes" id="UP001607303">
    <property type="component" value="Unassembled WGS sequence"/>
</dbReference>
<gene>
    <name evidence="1" type="ORF">V1477_018605</name>
</gene>
<sequence>MITGRCGLRFREDDRFLDLALEFCPLCSCLTGDLFLLGDDKHSSKIHWNFVERNQGYLVR</sequence>